<protein>
    <submittedName>
        <fullName evidence="15">Non-specific serine/threonine protein kinase</fullName>
    </submittedName>
</protein>
<dbReference type="InterPro" id="IPR000719">
    <property type="entry name" value="Prot_kinase_dom"/>
</dbReference>
<evidence type="ECO:0000256" key="10">
    <source>
        <dbReference type="PROSITE-ProRule" id="PRU10141"/>
    </source>
</evidence>
<feature type="binding site" evidence="10">
    <location>
        <position position="269"/>
    </location>
    <ligand>
        <name>ATP</name>
        <dbReference type="ChEBI" id="CHEBI:30616"/>
    </ligand>
</feature>
<dbReference type="EMBL" id="CAMXCT020001001">
    <property type="protein sequence ID" value="CAL1138962.1"/>
    <property type="molecule type" value="Genomic_DNA"/>
</dbReference>
<evidence type="ECO:0000313" key="13">
    <source>
        <dbReference type="EMBL" id="CAI3985587.1"/>
    </source>
</evidence>
<dbReference type="Proteomes" id="UP001152797">
    <property type="component" value="Unassembled WGS sequence"/>
</dbReference>
<keyword evidence="3 15" id="KW-0723">Serine/threonine-protein kinase</keyword>
<dbReference type="FunFam" id="1.10.510.10:FF:000571">
    <property type="entry name" value="Maternal embryonic leucine zipper kinase"/>
    <property type="match status" value="1"/>
</dbReference>
<evidence type="ECO:0000256" key="4">
    <source>
        <dbReference type="ARBA" id="ARBA00022679"/>
    </source>
</evidence>
<proteinExistence type="inferred from homology"/>
<accession>A0A9P1C6J3</accession>
<keyword evidence="6 15" id="KW-0418">Kinase</keyword>
<evidence type="ECO:0000313" key="15">
    <source>
        <dbReference type="EMBL" id="CAL4772899.1"/>
    </source>
</evidence>
<evidence type="ECO:0000256" key="1">
    <source>
        <dbReference type="ARBA" id="ARBA00001946"/>
    </source>
</evidence>
<dbReference type="OrthoDB" id="439536at2759"/>
<dbReference type="InterPro" id="IPR002048">
    <property type="entry name" value="EF_hand_dom"/>
</dbReference>
<dbReference type="PROSITE" id="PS00018">
    <property type="entry name" value="EF_HAND_1"/>
    <property type="match status" value="1"/>
</dbReference>
<reference evidence="14" key="2">
    <citation type="submission" date="2024-04" db="EMBL/GenBank/DDBJ databases">
        <authorList>
            <person name="Chen Y."/>
            <person name="Shah S."/>
            <person name="Dougan E. K."/>
            <person name="Thang M."/>
            <person name="Chan C."/>
        </authorList>
    </citation>
    <scope>NUCLEOTIDE SEQUENCE [LARGE SCALE GENOMIC DNA]</scope>
</reference>
<evidence type="ECO:0000256" key="9">
    <source>
        <dbReference type="ARBA" id="ARBA00024334"/>
    </source>
</evidence>
<dbReference type="EMBL" id="CAMXCT010001001">
    <property type="protein sequence ID" value="CAI3985587.1"/>
    <property type="molecule type" value="Genomic_DNA"/>
</dbReference>
<dbReference type="GO" id="GO:0005524">
    <property type="term" value="F:ATP binding"/>
    <property type="evidence" value="ECO:0007669"/>
    <property type="project" value="UniProtKB-UniRule"/>
</dbReference>
<dbReference type="CDD" id="cd00051">
    <property type="entry name" value="EFh"/>
    <property type="match status" value="1"/>
</dbReference>
<dbReference type="InterPro" id="IPR050205">
    <property type="entry name" value="CDPK_Ser/Thr_kinases"/>
</dbReference>
<keyword evidence="8 10" id="KW-0067">ATP-binding</keyword>
<dbReference type="EMBL" id="CAMXCT030001001">
    <property type="protein sequence ID" value="CAL4772899.1"/>
    <property type="molecule type" value="Genomic_DNA"/>
</dbReference>
<comment type="subunit">
    <text evidence="2">Monomer.</text>
</comment>
<dbReference type="SUPFAM" id="SSF56112">
    <property type="entry name" value="Protein kinase-like (PK-like)"/>
    <property type="match status" value="1"/>
</dbReference>
<evidence type="ECO:0000313" key="16">
    <source>
        <dbReference type="Proteomes" id="UP001152797"/>
    </source>
</evidence>
<dbReference type="SMART" id="SM00220">
    <property type="entry name" value="S_TKc"/>
    <property type="match status" value="1"/>
</dbReference>
<evidence type="ECO:0000256" key="7">
    <source>
        <dbReference type="ARBA" id="ARBA00022837"/>
    </source>
</evidence>
<comment type="similarity">
    <text evidence="9">Belongs to the protein kinase superfamily. Ser/Thr protein kinase family. CDPK subfamily.</text>
</comment>
<dbReference type="PROSITE" id="PS00108">
    <property type="entry name" value="PROTEIN_KINASE_ST"/>
    <property type="match status" value="1"/>
</dbReference>
<dbReference type="PROSITE" id="PS00107">
    <property type="entry name" value="PROTEIN_KINASE_ATP"/>
    <property type="match status" value="1"/>
</dbReference>
<dbReference type="InterPro" id="IPR017441">
    <property type="entry name" value="Protein_kinase_ATP_BS"/>
</dbReference>
<comment type="cofactor">
    <cofactor evidence="1">
        <name>Mg(2+)</name>
        <dbReference type="ChEBI" id="CHEBI:18420"/>
    </cofactor>
</comment>
<evidence type="ECO:0000256" key="8">
    <source>
        <dbReference type="ARBA" id="ARBA00022840"/>
    </source>
</evidence>
<gene>
    <name evidence="13" type="ORF">C1SCF055_LOCUS13018</name>
</gene>
<dbReference type="GO" id="GO:0004674">
    <property type="term" value="F:protein serine/threonine kinase activity"/>
    <property type="evidence" value="ECO:0007669"/>
    <property type="project" value="UniProtKB-KW"/>
</dbReference>
<dbReference type="InterPro" id="IPR018247">
    <property type="entry name" value="EF_Hand_1_Ca_BS"/>
</dbReference>
<dbReference type="SUPFAM" id="SSF47473">
    <property type="entry name" value="EF-hand"/>
    <property type="match status" value="1"/>
</dbReference>
<dbReference type="InterPro" id="IPR008271">
    <property type="entry name" value="Ser/Thr_kinase_AS"/>
</dbReference>
<dbReference type="GO" id="GO:0005509">
    <property type="term" value="F:calcium ion binding"/>
    <property type="evidence" value="ECO:0007669"/>
    <property type="project" value="InterPro"/>
</dbReference>
<reference evidence="13" key="1">
    <citation type="submission" date="2022-10" db="EMBL/GenBank/DDBJ databases">
        <authorList>
            <person name="Chen Y."/>
            <person name="Dougan E. K."/>
            <person name="Chan C."/>
            <person name="Rhodes N."/>
            <person name="Thang M."/>
        </authorList>
    </citation>
    <scope>NUCLEOTIDE SEQUENCE</scope>
</reference>
<dbReference type="CDD" id="cd05117">
    <property type="entry name" value="STKc_CAMK"/>
    <property type="match status" value="1"/>
</dbReference>
<evidence type="ECO:0000259" key="11">
    <source>
        <dbReference type="PROSITE" id="PS50011"/>
    </source>
</evidence>
<keyword evidence="16" id="KW-1185">Reference proteome</keyword>
<name>A0A9P1C6J3_9DINO</name>
<dbReference type="Gene3D" id="1.10.510.10">
    <property type="entry name" value="Transferase(Phosphotransferase) domain 1"/>
    <property type="match status" value="1"/>
</dbReference>
<keyword evidence="7" id="KW-0106">Calcium</keyword>
<keyword evidence="5 10" id="KW-0547">Nucleotide-binding</keyword>
<feature type="domain" description="EF-hand" evidence="12">
    <location>
        <begin position="544"/>
        <end position="579"/>
    </location>
</feature>
<organism evidence="13">
    <name type="scientific">Cladocopium goreaui</name>
    <dbReference type="NCBI Taxonomy" id="2562237"/>
    <lineage>
        <taxon>Eukaryota</taxon>
        <taxon>Sar</taxon>
        <taxon>Alveolata</taxon>
        <taxon>Dinophyceae</taxon>
        <taxon>Suessiales</taxon>
        <taxon>Symbiodiniaceae</taxon>
        <taxon>Cladocopium</taxon>
    </lineage>
</organism>
<evidence type="ECO:0000313" key="14">
    <source>
        <dbReference type="EMBL" id="CAL1138962.1"/>
    </source>
</evidence>
<dbReference type="Gene3D" id="1.10.238.10">
    <property type="entry name" value="EF-hand"/>
    <property type="match status" value="1"/>
</dbReference>
<evidence type="ECO:0000256" key="2">
    <source>
        <dbReference type="ARBA" id="ARBA00011245"/>
    </source>
</evidence>
<dbReference type="Pfam" id="PF13499">
    <property type="entry name" value="EF-hand_7"/>
    <property type="match status" value="1"/>
</dbReference>
<evidence type="ECO:0000259" key="12">
    <source>
        <dbReference type="PROSITE" id="PS50222"/>
    </source>
</evidence>
<feature type="domain" description="Protein kinase" evidence="11">
    <location>
        <begin position="233"/>
        <end position="502"/>
    </location>
</feature>
<evidence type="ECO:0000256" key="6">
    <source>
        <dbReference type="ARBA" id="ARBA00022777"/>
    </source>
</evidence>
<dbReference type="PANTHER" id="PTHR24349">
    <property type="entry name" value="SERINE/THREONINE-PROTEIN KINASE"/>
    <property type="match status" value="1"/>
</dbReference>
<evidence type="ECO:0000256" key="5">
    <source>
        <dbReference type="ARBA" id="ARBA00022741"/>
    </source>
</evidence>
<evidence type="ECO:0000256" key="3">
    <source>
        <dbReference type="ARBA" id="ARBA00022527"/>
    </source>
</evidence>
<dbReference type="Pfam" id="PF00069">
    <property type="entry name" value="Pkinase"/>
    <property type="match status" value="1"/>
</dbReference>
<comment type="caution">
    <text evidence="13">The sequence shown here is derived from an EMBL/GenBank/DDBJ whole genome shotgun (WGS) entry which is preliminary data.</text>
</comment>
<dbReference type="InterPro" id="IPR011009">
    <property type="entry name" value="Kinase-like_dom_sf"/>
</dbReference>
<keyword evidence="4" id="KW-0808">Transferase</keyword>
<dbReference type="PROSITE" id="PS50011">
    <property type="entry name" value="PROTEIN_KINASE_DOM"/>
    <property type="match status" value="1"/>
</dbReference>
<feature type="domain" description="EF-hand" evidence="12">
    <location>
        <begin position="587"/>
        <end position="622"/>
    </location>
</feature>
<dbReference type="PROSITE" id="PS50222">
    <property type="entry name" value="EF_HAND_2"/>
    <property type="match status" value="2"/>
</dbReference>
<dbReference type="InterPro" id="IPR011992">
    <property type="entry name" value="EF-hand-dom_pair"/>
</dbReference>
<dbReference type="AlphaFoldDB" id="A0A9P1C6J3"/>
<sequence length="642" mass="72395">MGKKPLSLGLSRQEQLKLIADHMASAACPWDELKLRQLEQSLKPVKPGFWTAIPGFLASHQVPLDLAQLDMQSFAEARGWHKLGFAPAWYQRAMEVQKLFDELIREFAQGAFEGDDANLVKDEGVVMWWKSLYEKMPSFRRAAEGRWLNSDKKSTGIDYDVVEAKGPVFQSSSLRHVSFAAAVGTAALWPWTTNIEAMGGLLSAADEHPQSTGTTVDCKQFLREASGRLSDFYVRVRDLGEGAYGEVFLARQRILSGSHEREGRLCAVKRVRKPNVQAGLDAEGADSEEALEEFRVEVELMKSLDHPSICRLLQVYEDPKNLYLVMEHLQGGELFEHVVDVGHLSEPTAARVVRQVASALAYCHEHGVVHRDIKPENILVVDEDQELTVKLIDFGFGSRILEGVKLRAKVGTFVYSAPEILKGDCCDEKIDMWALGCVLFVLLSGDSPFYGSDCQARILEGRYSMDDWEGVSQEAKEVIDLLLKVEPSRRLSAKELLEHPWLQRSAPHQQLEATALKHLKESFHQQNFFRHLAAGVLAKQLDEGDLHELHRAFCEIDQDENGVVTFAEFKNVLRDFNLNSSSHPDLDGSGKAAEIFRSVDLDGRGVIDYTEFVAACLDHKVEQEESVTWRKYWYHEHSYILK</sequence>
<dbReference type="SMART" id="SM00054">
    <property type="entry name" value="EFh"/>
    <property type="match status" value="2"/>
</dbReference>